<keyword evidence="11" id="KW-1185">Reference proteome</keyword>
<proteinExistence type="predicted"/>
<dbReference type="Pfam" id="PF04082">
    <property type="entry name" value="Fungal_trans"/>
    <property type="match status" value="1"/>
</dbReference>
<dbReference type="PANTHER" id="PTHR31313">
    <property type="entry name" value="TY1 ENHANCER ACTIVATOR"/>
    <property type="match status" value="1"/>
</dbReference>
<reference evidence="10" key="1">
    <citation type="submission" date="2020-11" db="EMBL/GenBank/DDBJ databases">
        <authorList>
            <consortium name="DOE Joint Genome Institute"/>
            <person name="Ahrendt S."/>
            <person name="Riley R."/>
            <person name="Andreopoulos W."/>
            <person name="Labutti K."/>
            <person name="Pangilinan J."/>
            <person name="Ruiz-Duenas F.J."/>
            <person name="Barrasa J.M."/>
            <person name="Sanchez-Garcia M."/>
            <person name="Camarero S."/>
            <person name="Miyauchi S."/>
            <person name="Serrano A."/>
            <person name="Linde D."/>
            <person name="Babiker R."/>
            <person name="Drula E."/>
            <person name="Ayuso-Fernandez I."/>
            <person name="Pacheco R."/>
            <person name="Padilla G."/>
            <person name="Ferreira P."/>
            <person name="Barriuso J."/>
            <person name="Kellner H."/>
            <person name="Castanera R."/>
            <person name="Alfaro M."/>
            <person name="Ramirez L."/>
            <person name="Pisabarro A.G."/>
            <person name="Kuo A."/>
            <person name="Tritt A."/>
            <person name="Lipzen A."/>
            <person name="He G."/>
            <person name="Yan M."/>
            <person name="Ng V."/>
            <person name="Cullen D."/>
            <person name="Martin F."/>
            <person name="Rosso M.-N."/>
            <person name="Henrissat B."/>
            <person name="Hibbett D."/>
            <person name="Martinez A.T."/>
            <person name="Grigoriev I.V."/>
        </authorList>
    </citation>
    <scope>NUCLEOTIDE SEQUENCE</scope>
    <source>
        <strain evidence="10">MF-IS2</strain>
    </source>
</reference>
<dbReference type="InterPro" id="IPR001138">
    <property type="entry name" value="Zn2Cys6_DnaBD"/>
</dbReference>
<dbReference type="PROSITE" id="PS50048">
    <property type="entry name" value="ZN2_CY6_FUNGAL_2"/>
    <property type="match status" value="1"/>
</dbReference>
<keyword evidence="6" id="KW-0804">Transcription</keyword>
<dbReference type="InterPro" id="IPR051615">
    <property type="entry name" value="Transcr_Regulatory_Elem"/>
</dbReference>
<feature type="domain" description="Zn(2)-C6 fungal-type" evidence="9">
    <location>
        <begin position="21"/>
        <end position="53"/>
    </location>
</feature>
<evidence type="ECO:0000256" key="2">
    <source>
        <dbReference type="ARBA" id="ARBA00022723"/>
    </source>
</evidence>
<evidence type="ECO:0000259" key="9">
    <source>
        <dbReference type="PROSITE" id="PS50048"/>
    </source>
</evidence>
<dbReference type="GO" id="GO:0000981">
    <property type="term" value="F:DNA-binding transcription factor activity, RNA polymerase II-specific"/>
    <property type="evidence" value="ECO:0007669"/>
    <property type="project" value="InterPro"/>
</dbReference>
<dbReference type="PROSITE" id="PS00463">
    <property type="entry name" value="ZN2_CY6_FUNGAL_1"/>
    <property type="match status" value="1"/>
</dbReference>
<dbReference type="EMBL" id="MU151062">
    <property type="protein sequence ID" value="KAF9453398.1"/>
    <property type="molecule type" value="Genomic_DNA"/>
</dbReference>
<feature type="region of interest" description="Disordered" evidence="8">
    <location>
        <begin position="108"/>
        <end position="137"/>
    </location>
</feature>
<dbReference type="GO" id="GO:0005634">
    <property type="term" value="C:nucleus"/>
    <property type="evidence" value="ECO:0007669"/>
    <property type="project" value="UniProtKB-SubCell"/>
</dbReference>
<dbReference type="SMART" id="SM00906">
    <property type="entry name" value="Fungal_trans"/>
    <property type="match status" value="1"/>
</dbReference>
<dbReference type="GO" id="GO:0006351">
    <property type="term" value="P:DNA-templated transcription"/>
    <property type="evidence" value="ECO:0007669"/>
    <property type="project" value="InterPro"/>
</dbReference>
<comment type="subcellular location">
    <subcellularLocation>
        <location evidence="1">Nucleus</location>
    </subcellularLocation>
</comment>
<dbReference type="InterPro" id="IPR036864">
    <property type="entry name" value="Zn2-C6_fun-type_DNA-bd_sf"/>
</dbReference>
<feature type="compositionally biased region" description="Pro residues" evidence="8">
    <location>
        <begin position="743"/>
        <end position="760"/>
    </location>
</feature>
<organism evidence="10 11">
    <name type="scientific">Macrolepiota fuliginosa MF-IS2</name>
    <dbReference type="NCBI Taxonomy" id="1400762"/>
    <lineage>
        <taxon>Eukaryota</taxon>
        <taxon>Fungi</taxon>
        <taxon>Dikarya</taxon>
        <taxon>Basidiomycota</taxon>
        <taxon>Agaricomycotina</taxon>
        <taxon>Agaricomycetes</taxon>
        <taxon>Agaricomycetidae</taxon>
        <taxon>Agaricales</taxon>
        <taxon>Agaricineae</taxon>
        <taxon>Agaricaceae</taxon>
        <taxon>Macrolepiota</taxon>
    </lineage>
</organism>
<dbReference type="CDD" id="cd00067">
    <property type="entry name" value="GAL4"/>
    <property type="match status" value="1"/>
</dbReference>
<dbReference type="GO" id="GO:0008270">
    <property type="term" value="F:zinc ion binding"/>
    <property type="evidence" value="ECO:0007669"/>
    <property type="project" value="InterPro"/>
</dbReference>
<evidence type="ECO:0000256" key="4">
    <source>
        <dbReference type="ARBA" id="ARBA00023015"/>
    </source>
</evidence>
<accession>A0A9P6C9R6</accession>
<keyword evidence="3" id="KW-0862">Zinc</keyword>
<dbReference type="PANTHER" id="PTHR31313:SF81">
    <property type="entry name" value="TY1 ENHANCER ACTIVATOR"/>
    <property type="match status" value="1"/>
</dbReference>
<dbReference type="Proteomes" id="UP000807342">
    <property type="component" value="Unassembled WGS sequence"/>
</dbReference>
<evidence type="ECO:0000256" key="3">
    <source>
        <dbReference type="ARBA" id="ARBA00022833"/>
    </source>
</evidence>
<feature type="compositionally biased region" description="Acidic residues" evidence="8">
    <location>
        <begin position="111"/>
        <end position="133"/>
    </location>
</feature>
<dbReference type="InterPro" id="IPR007219">
    <property type="entry name" value="XnlR_reg_dom"/>
</dbReference>
<evidence type="ECO:0000313" key="10">
    <source>
        <dbReference type="EMBL" id="KAF9453398.1"/>
    </source>
</evidence>
<evidence type="ECO:0000256" key="6">
    <source>
        <dbReference type="ARBA" id="ARBA00023163"/>
    </source>
</evidence>
<name>A0A9P6C9R6_9AGAR</name>
<sequence length="1064" mass="118379">MKEKRSAGHSARGPGSYVPQACSVCRHKKIKCDGGKPSCDTCVNNGRESECTYGKEPGRRPRTEALFQTMRKRIEVLGQYIWHLESMLDQCQREHAGSTAYAYQQYRPADWEESPESPDEPVNEVLEEEEEKDGQDTDVANELCLPAQNLRLNEGGLLLHGATAPFRYISEPERLPPPVPRLWTISENPDECYILLVGGADESHFNPNFDWSRYLPPEVHLDRREHDKILDLVFKFFTSWCLRIVPPLFLRDMFRALSVPKNQPPSRQPHYSAMLHNAILALGTAFSDDPTIRDLKARMYFLDKAKSYWEDECSRPHLCVVQALSLIGSFHSSQGEQTLGYVFFGTSARVGHALGLSVDCSSWVESGYITAEDQADRNWAYWTTYCQDVCWSLYVGREYCIPTASKSIPIPFADADFDKMDWVYPPAGTQAQPGYESKTFSSSCQLLMITKSIMDVVNTLDDPGNRQMVLDPKISEIDLALHQWHSNLPEELKNTVKMRSNPTPHFLQLHLTFHWSFILLHRPFYKRRTRAVVARENMIDHAKICKRAADSMMELLDVWRKNFTLRYAPITLVQTVFSAGTIYLLSALQAVDGIRIAMKELRHAMKHSLLCIDYLKEVGGSWPCATKISNILRDWLQTRVRPAVAKRTAISPFSSGILPPKEPERQRAQAQGQVQVTEGRGTVAPVKRRTSKKRQRSPDMTKNMQGRETRQRSESQNSLPPHPAPSISISSSSNTTQHSPSIPQMPSPPSSQPSPQPPQPQSSFQTETHSPQPQPLQSQGHSPLAVVGSLPPAHPSSQHLQVTQTFVHVSPRPQPWTALPDASQADASMSDGTRLERPAAPGPQSQSQSSQSQSQPSSQPRMTQPSISTGPSMSAAIATATSTNLFAADNMSNGISNSPAFQPHQQPIFAPSHFWAPAAIPPLAVTGFPSFTAGPNTGSNSAGDGSGLHTQSNGIGNVRPMSPVSYQLAMPNGQQLWETPFMPLAAFNGDSEEDGSAGMTALNELGFEFVNHRQYFGEGGDGMDMDAMGEMSSDWRGREGWEDIAGEVVREEEFHNWFGGISEN</sequence>
<dbReference type="CDD" id="cd12148">
    <property type="entry name" value="fungal_TF_MHR"/>
    <property type="match status" value="1"/>
</dbReference>
<feature type="region of interest" description="Disordered" evidence="8">
    <location>
        <begin position="651"/>
        <end position="799"/>
    </location>
</feature>
<evidence type="ECO:0000313" key="11">
    <source>
        <dbReference type="Proteomes" id="UP000807342"/>
    </source>
</evidence>
<dbReference type="AlphaFoldDB" id="A0A9P6C9R6"/>
<feature type="compositionally biased region" description="Polar residues" evidence="8">
    <location>
        <begin position="764"/>
        <end position="781"/>
    </location>
</feature>
<dbReference type="SUPFAM" id="SSF57701">
    <property type="entry name" value="Zn2/Cys6 DNA-binding domain"/>
    <property type="match status" value="1"/>
</dbReference>
<comment type="caution">
    <text evidence="10">The sequence shown here is derived from an EMBL/GenBank/DDBJ whole genome shotgun (WGS) entry which is preliminary data.</text>
</comment>
<evidence type="ECO:0000256" key="1">
    <source>
        <dbReference type="ARBA" id="ARBA00004123"/>
    </source>
</evidence>
<feature type="compositionally biased region" description="Polar residues" evidence="8">
    <location>
        <begin position="861"/>
        <end position="871"/>
    </location>
</feature>
<feature type="compositionally biased region" description="Basic residues" evidence="8">
    <location>
        <begin position="686"/>
        <end position="695"/>
    </location>
</feature>
<keyword evidence="2" id="KW-0479">Metal-binding</keyword>
<protein>
    <recommendedName>
        <fullName evidence="9">Zn(2)-C6 fungal-type domain-containing protein</fullName>
    </recommendedName>
</protein>
<dbReference type="GO" id="GO:0003677">
    <property type="term" value="F:DNA binding"/>
    <property type="evidence" value="ECO:0007669"/>
    <property type="project" value="UniProtKB-KW"/>
</dbReference>
<dbReference type="SMART" id="SM00066">
    <property type="entry name" value="GAL4"/>
    <property type="match status" value="1"/>
</dbReference>
<dbReference type="Gene3D" id="4.10.240.10">
    <property type="entry name" value="Zn(2)-C6 fungal-type DNA-binding domain"/>
    <property type="match status" value="1"/>
</dbReference>
<dbReference type="OrthoDB" id="2154091at2759"/>
<gene>
    <name evidence="10" type="ORF">P691DRAFT_755650</name>
</gene>
<keyword evidence="7" id="KW-0539">Nucleus</keyword>
<dbReference type="Pfam" id="PF00172">
    <property type="entry name" value="Zn_clus"/>
    <property type="match status" value="1"/>
</dbReference>
<evidence type="ECO:0000256" key="5">
    <source>
        <dbReference type="ARBA" id="ARBA00023125"/>
    </source>
</evidence>
<feature type="compositionally biased region" description="Low complexity" evidence="8">
    <location>
        <begin position="843"/>
        <end position="860"/>
    </location>
</feature>
<evidence type="ECO:0000256" key="8">
    <source>
        <dbReference type="SAM" id="MobiDB-lite"/>
    </source>
</evidence>
<feature type="compositionally biased region" description="Low complexity" evidence="8">
    <location>
        <begin position="725"/>
        <end position="742"/>
    </location>
</feature>
<feature type="region of interest" description="Disordered" evidence="8">
    <location>
        <begin position="811"/>
        <end position="873"/>
    </location>
</feature>
<keyword evidence="5" id="KW-0238">DNA-binding</keyword>
<keyword evidence="4" id="KW-0805">Transcription regulation</keyword>
<evidence type="ECO:0000256" key="7">
    <source>
        <dbReference type="ARBA" id="ARBA00023242"/>
    </source>
</evidence>